<accession>A0ABU5J3D7</accession>
<comment type="catalytic activity">
    <reaction evidence="1">
        <text>ATP + protein L-histidine = ADP + protein N-phospho-L-histidine.</text>
        <dbReference type="EC" id="2.7.13.3"/>
    </reaction>
</comment>
<evidence type="ECO:0000256" key="3">
    <source>
        <dbReference type="ARBA" id="ARBA00022553"/>
    </source>
</evidence>
<dbReference type="SUPFAM" id="SSF47384">
    <property type="entry name" value="Homodimeric domain of signal transducing histidine kinase"/>
    <property type="match status" value="1"/>
</dbReference>
<organism evidence="10 11">
    <name type="scientific">Robertmurraya mangrovi</name>
    <dbReference type="NCBI Taxonomy" id="3098077"/>
    <lineage>
        <taxon>Bacteria</taxon>
        <taxon>Bacillati</taxon>
        <taxon>Bacillota</taxon>
        <taxon>Bacilli</taxon>
        <taxon>Bacillales</taxon>
        <taxon>Bacillaceae</taxon>
        <taxon>Robertmurraya</taxon>
    </lineage>
</organism>
<dbReference type="SMART" id="SM00388">
    <property type="entry name" value="HisKA"/>
    <property type="match status" value="1"/>
</dbReference>
<keyword evidence="7 10" id="KW-0067">ATP-binding</keyword>
<protein>
    <recommendedName>
        <fullName evidence="2">histidine kinase</fullName>
        <ecNumber evidence="2">2.7.13.3</ecNumber>
    </recommendedName>
</protein>
<dbReference type="InterPro" id="IPR036890">
    <property type="entry name" value="HATPase_C_sf"/>
</dbReference>
<feature type="domain" description="Histidine kinase" evidence="9">
    <location>
        <begin position="171"/>
        <end position="375"/>
    </location>
</feature>
<dbReference type="InterPro" id="IPR000014">
    <property type="entry name" value="PAS"/>
</dbReference>
<dbReference type="InterPro" id="IPR004358">
    <property type="entry name" value="Sig_transdc_His_kin-like_C"/>
</dbReference>
<proteinExistence type="predicted"/>
<dbReference type="InterPro" id="IPR003594">
    <property type="entry name" value="HATPase_dom"/>
</dbReference>
<dbReference type="Gene3D" id="3.30.450.20">
    <property type="entry name" value="PAS domain"/>
    <property type="match status" value="1"/>
</dbReference>
<name>A0ABU5J3D7_9BACI</name>
<dbReference type="EC" id="2.7.13.3" evidence="2"/>
<comment type="caution">
    <text evidence="10">The sequence shown here is derived from an EMBL/GenBank/DDBJ whole genome shotgun (WGS) entry which is preliminary data.</text>
</comment>
<dbReference type="Gene3D" id="3.30.565.10">
    <property type="entry name" value="Histidine kinase-like ATPase, C-terminal domain"/>
    <property type="match status" value="1"/>
</dbReference>
<evidence type="ECO:0000256" key="7">
    <source>
        <dbReference type="ARBA" id="ARBA00022840"/>
    </source>
</evidence>
<dbReference type="InterPro" id="IPR036097">
    <property type="entry name" value="HisK_dim/P_sf"/>
</dbReference>
<dbReference type="CDD" id="cd00082">
    <property type="entry name" value="HisKA"/>
    <property type="match status" value="1"/>
</dbReference>
<dbReference type="Gene3D" id="1.10.287.130">
    <property type="match status" value="1"/>
</dbReference>
<keyword evidence="5" id="KW-0547">Nucleotide-binding</keyword>
<dbReference type="Pfam" id="PF02518">
    <property type="entry name" value="HATPase_c"/>
    <property type="match status" value="1"/>
</dbReference>
<evidence type="ECO:0000256" key="1">
    <source>
        <dbReference type="ARBA" id="ARBA00000085"/>
    </source>
</evidence>
<dbReference type="GO" id="GO:0005524">
    <property type="term" value="F:ATP binding"/>
    <property type="evidence" value="ECO:0007669"/>
    <property type="project" value="UniProtKB-KW"/>
</dbReference>
<keyword evidence="11" id="KW-1185">Reference proteome</keyword>
<evidence type="ECO:0000256" key="5">
    <source>
        <dbReference type="ARBA" id="ARBA00022741"/>
    </source>
</evidence>
<evidence type="ECO:0000256" key="2">
    <source>
        <dbReference type="ARBA" id="ARBA00012438"/>
    </source>
</evidence>
<evidence type="ECO:0000256" key="4">
    <source>
        <dbReference type="ARBA" id="ARBA00022679"/>
    </source>
</evidence>
<dbReference type="CDD" id="cd00130">
    <property type="entry name" value="PAS"/>
    <property type="match status" value="1"/>
</dbReference>
<keyword evidence="6" id="KW-0418">Kinase</keyword>
<dbReference type="InterPro" id="IPR005467">
    <property type="entry name" value="His_kinase_dom"/>
</dbReference>
<dbReference type="Pfam" id="PF13426">
    <property type="entry name" value="PAS_9"/>
    <property type="match status" value="1"/>
</dbReference>
<dbReference type="PROSITE" id="PS50109">
    <property type="entry name" value="HIS_KIN"/>
    <property type="match status" value="1"/>
</dbReference>
<dbReference type="PANTHER" id="PTHR43065">
    <property type="entry name" value="SENSOR HISTIDINE KINASE"/>
    <property type="match status" value="1"/>
</dbReference>
<dbReference type="RefSeq" id="WP_322448206.1">
    <property type="nucleotide sequence ID" value="NZ_JAXOFX010000017.1"/>
</dbReference>
<dbReference type="InterPro" id="IPR003661">
    <property type="entry name" value="HisK_dim/P_dom"/>
</dbReference>
<dbReference type="SUPFAM" id="SSF55785">
    <property type="entry name" value="PYP-like sensor domain (PAS domain)"/>
    <property type="match status" value="1"/>
</dbReference>
<keyword evidence="3" id="KW-0597">Phosphoprotein</keyword>
<keyword evidence="4" id="KW-0808">Transferase</keyword>
<dbReference type="SMART" id="SM00387">
    <property type="entry name" value="HATPase_c"/>
    <property type="match status" value="1"/>
</dbReference>
<evidence type="ECO:0000256" key="6">
    <source>
        <dbReference type="ARBA" id="ARBA00022777"/>
    </source>
</evidence>
<dbReference type="NCBIfam" id="TIGR00229">
    <property type="entry name" value="sensory_box"/>
    <property type="match status" value="1"/>
</dbReference>
<keyword evidence="8" id="KW-0902">Two-component regulatory system</keyword>
<evidence type="ECO:0000313" key="10">
    <source>
        <dbReference type="EMBL" id="MDZ5473914.1"/>
    </source>
</evidence>
<evidence type="ECO:0000259" key="9">
    <source>
        <dbReference type="PROSITE" id="PS50109"/>
    </source>
</evidence>
<dbReference type="PRINTS" id="PR00344">
    <property type="entry name" value="BCTRLSENSOR"/>
</dbReference>
<dbReference type="PANTHER" id="PTHR43065:SF10">
    <property type="entry name" value="PEROXIDE STRESS-ACTIVATED HISTIDINE KINASE MAK3"/>
    <property type="match status" value="1"/>
</dbReference>
<evidence type="ECO:0000313" key="11">
    <source>
        <dbReference type="Proteomes" id="UP001290455"/>
    </source>
</evidence>
<evidence type="ECO:0000256" key="8">
    <source>
        <dbReference type="ARBA" id="ARBA00023012"/>
    </source>
</evidence>
<sequence length="377" mass="42913">MGKEENVIQIQETDSYSILEVEKKYSNWNFTTNINENYKALLDNSLDGICVVYDSKFVYVNRSFIKIFRGSNESDFINLPINKLLHPNFHTIASERINRILELDDIPERMEQQMYTVDGQLIDVEVIGFSTIFQGEKAVQVIIRDITEQKRNHHKLIQSEKLNTVGHLAASIAHEIRNPLTSLKGFLQLADSEEQIVKRYIPIMRSEIERIELIASELLTLANPVPLEFNKANIITIIEEVILLVEIEAGNKEVTIHKNFDHKQIFIKLVESQLKQVLLNLIKNAMESINGKGDITLEVKCTETKVYLHVHDNGTGMSKSVINEIFEPFFTTKPNGTGLGLMITKKIVENHEGVISVKSIEGEGTTFTIELPLILKL</sequence>
<dbReference type="SUPFAM" id="SSF55874">
    <property type="entry name" value="ATPase domain of HSP90 chaperone/DNA topoisomerase II/histidine kinase"/>
    <property type="match status" value="1"/>
</dbReference>
<dbReference type="Pfam" id="PF00512">
    <property type="entry name" value="HisKA"/>
    <property type="match status" value="1"/>
</dbReference>
<dbReference type="SMART" id="SM00091">
    <property type="entry name" value="PAS"/>
    <property type="match status" value="1"/>
</dbReference>
<dbReference type="EMBL" id="JAXOFX010000017">
    <property type="protein sequence ID" value="MDZ5473914.1"/>
    <property type="molecule type" value="Genomic_DNA"/>
</dbReference>
<gene>
    <name evidence="10" type="ORF">SM124_19520</name>
</gene>
<dbReference type="Proteomes" id="UP001290455">
    <property type="component" value="Unassembled WGS sequence"/>
</dbReference>
<dbReference type="InterPro" id="IPR035965">
    <property type="entry name" value="PAS-like_dom_sf"/>
</dbReference>
<reference evidence="10 11" key="1">
    <citation type="submission" date="2023-11" db="EMBL/GenBank/DDBJ databases">
        <title>Bacillus jintuensis, isolated from a mudflat on the Beibu Gulf coast.</title>
        <authorList>
            <person name="Li M."/>
        </authorList>
    </citation>
    <scope>NUCLEOTIDE SEQUENCE [LARGE SCALE GENOMIC DNA]</scope>
    <source>
        <strain evidence="10 11">31A1R</strain>
    </source>
</reference>